<keyword evidence="5 8" id="KW-0863">Zinc-finger</keyword>
<accession>A0ABD1N4C0</accession>
<comment type="catalytic activity">
    <reaction evidence="1">
        <text>S-ubiquitinyl-[E2 ubiquitin-conjugating enzyme]-L-cysteine + [acceptor protein]-L-lysine = [E2 ubiquitin-conjugating enzyme]-L-cysteine + N(6)-ubiquitinyl-[acceptor protein]-L-lysine.</text>
        <dbReference type="EC" id="2.3.2.27"/>
    </reaction>
</comment>
<dbReference type="SMART" id="SM00184">
    <property type="entry name" value="RING"/>
    <property type="match status" value="1"/>
</dbReference>
<keyword evidence="6" id="KW-0833">Ubl conjugation pathway</keyword>
<evidence type="ECO:0000313" key="10">
    <source>
        <dbReference type="EMBL" id="KAL2342736.1"/>
    </source>
</evidence>
<name>A0ABD1N4C0_9FABA</name>
<keyword evidence="11" id="KW-1185">Reference proteome</keyword>
<sequence length="215" mass="23661">MGGCCCCCSSEETVLSAPPAYFYYPRASEEHVPLSSHQGVPSAFSGRLLVDTNLDTSSPNTYRPPPAPIPFNVSVGITQIPPAAQEIHNDKNNTSLPSTNTNSIQESVVGHNHATTAKLEEPKESECKIQTDLELDSAKTSEIELAKSENPSNLVEEDDTCPICLEEYDEENPKLATKCDHYFHLACILEWMERSETCPVCDQVSSDHSQLLIYL</sequence>
<dbReference type="FunFam" id="3.30.40.10:FF:000376">
    <property type="entry name" value="Putative E3 ubiquitin-protein ligase RHB1A"/>
    <property type="match status" value="1"/>
</dbReference>
<evidence type="ECO:0000256" key="1">
    <source>
        <dbReference type="ARBA" id="ARBA00000900"/>
    </source>
</evidence>
<evidence type="ECO:0000256" key="2">
    <source>
        <dbReference type="ARBA" id="ARBA00012483"/>
    </source>
</evidence>
<protein>
    <recommendedName>
        <fullName evidence="2">RING-type E3 ubiquitin transferase</fullName>
        <ecNumber evidence="2">2.3.2.27</ecNumber>
    </recommendedName>
</protein>
<keyword evidence="3" id="KW-0808">Transferase</keyword>
<feature type="domain" description="RING-type" evidence="9">
    <location>
        <begin position="161"/>
        <end position="202"/>
    </location>
</feature>
<dbReference type="PANTHER" id="PTHR46463:SF44">
    <property type="entry name" value="RING_U-BOX SUPERFAMILY PROTEIN"/>
    <property type="match status" value="1"/>
</dbReference>
<evidence type="ECO:0000256" key="7">
    <source>
        <dbReference type="ARBA" id="ARBA00022833"/>
    </source>
</evidence>
<dbReference type="PROSITE" id="PS50089">
    <property type="entry name" value="ZF_RING_2"/>
    <property type="match status" value="1"/>
</dbReference>
<dbReference type="CDD" id="cd23116">
    <property type="entry name" value="RING-H2_AIRP1-like"/>
    <property type="match status" value="1"/>
</dbReference>
<evidence type="ECO:0000259" key="9">
    <source>
        <dbReference type="PROSITE" id="PS50089"/>
    </source>
</evidence>
<dbReference type="AlphaFoldDB" id="A0ABD1N4C0"/>
<evidence type="ECO:0000256" key="6">
    <source>
        <dbReference type="ARBA" id="ARBA00022786"/>
    </source>
</evidence>
<evidence type="ECO:0000313" key="11">
    <source>
        <dbReference type="Proteomes" id="UP001603857"/>
    </source>
</evidence>
<dbReference type="EC" id="2.3.2.27" evidence="2"/>
<evidence type="ECO:0000256" key="3">
    <source>
        <dbReference type="ARBA" id="ARBA00022679"/>
    </source>
</evidence>
<gene>
    <name evidence="10" type="ORF">Fmac_004021</name>
</gene>
<keyword evidence="7" id="KW-0862">Zinc</keyword>
<evidence type="ECO:0000256" key="5">
    <source>
        <dbReference type="ARBA" id="ARBA00022771"/>
    </source>
</evidence>
<dbReference type="Pfam" id="PF13639">
    <property type="entry name" value="zf-RING_2"/>
    <property type="match status" value="1"/>
</dbReference>
<dbReference type="InterPro" id="IPR013083">
    <property type="entry name" value="Znf_RING/FYVE/PHD"/>
</dbReference>
<reference evidence="10 11" key="1">
    <citation type="submission" date="2024-08" db="EMBL/GenBank/DDBJ databases">
        <title>Insights into the chromosomal genome structure of Flemingia macrophylla.</title>
        <authorList>
            <person name="Ding Y."/>
            <person name="Zhao Y."/>
            <person name="Bi W."/>
            <person name="Wu M."/>
            <person name="Zhao G."/>
            <person name="Gong Y."/>
            <person name="Li W."/>
            <person name="Zhang P."/>
        </authorList>
    </citation>
    <scope>NUCLEOTIDE SEQUENCE [LARGE SCALE GENOMIC DNA]</scope>
    <source>
        <strain evidence="10">DYQJB</strain>
        <tissue evidence="10">Leaf</tissue>
    </source>
</reference>
<comment type="caution">
    <text evidence="10">The sequence shown here is derived from an EMBL/GenBank/DDBJ whole genome shotgun (WGS) entry which is preliminary data.</text>
</comment>
<dbReference type="GO" id="GO:0061630">
    <property type="term" value="F:ubiquitin protein ligase activity"/>
    <property type="evidence" value="ECO:0007669"/>
    <property type="project" value="UniProtKB-EC"/>
</dbReference>
<dbReference type="Proteomes" id="UP001603857">
    <property type="component" value="Unassembled WGS sequence"/>
</dbReference>
<dbReference type="InterPro" id="IPR001841">
    <property type="entry name" value="Znf_RING"/>
</dbReference>
<organism evidence="10 11">
    <name type="scientific">Flemingia macrophylla</name>
    <dbReference type="NCBI Taxonomy" id="520843"/>
    <lineage>
        <taxon>Eukaryota</taxon>
        <taxon>Viridiplantae</taxon>
        <taxon>Streptophyta</taxon>
        <taxon>Embryophyta</taxon>
        <taxon>Tracheophyta</taxon>
        <taxon>Spermatophyta</taxon>
        <taxon>Magnoliopsida</taxon>
        <taxon>eudicotyledons</taxon>
        <taxon>Gunneridae</taxon>
        <taxon>Pentapetalae</taxon>
        <taxon>rosids</taxon>
        <taxon>fabids</taxon>
        <taxon>Fabales</taxon>
        <taxon>Fabaceae</taxon>
        <taxon>Papilionoideae</taxon>
        <taxon>50 kb inversion clade</taxon>
        <taxon>NPAAA clade</taxon>
        <taxon>indigoferoid/millettioid clade</taxon>
        <taxon>Phaseoleae</taxon>
        <taxon>Flemingia</taxon>
    </lineage>
</organism>
<evidence type="ECO:0000256" key="8">
    <source>
        <dbReference type="PROSITE-ProRule" id="PRU00175"/>
    </source>
</evidence>
<dbReference type="GO" id="GO:0008270">
    <property type="term" value="F:zinc ion binding"/>
    <property type="evidence" value="ECO:0007669"/>
    <property type="project" value="UniProtKB-KW"/>
</dbReference>
<dbReference type="SUPFAM" id="SSF57850">
    <property type="entry name" value="RING/U-box"/>
    <property type="match status" value="1"/>
</dbReference>
<dbReference type="PANTHER" id="PTHR46463">
    <property type="entry name" value="ZINC FINGER, RING/FYVE/PHD-TYPE"/>
    <property type="match status" value="1"/>
</dbReference>
<keyword evidence="4" id="KW-0479">Metal-binding</keyword>
<dbReference type="EMBL" id="JBGMDY010000002">
    <property type="protein sequence ID" value="KAL2342736.1"/>
    <property type="molecule type" value="Genomic_DNA"/>
</dbReference>
<proteinExistence type="predicted"/>
<evidence type="ECO:0000256" key="4">
    <source>
        <dbReference type="ARBA" id="ARBA00022723"/>
    </source>
</evidence>
<dbReference type="Gene3D" id="3.30.40.10">
    <property type="entry name" value="Zinc/RING finger domain, C3HC4 (zinc finger)"/>
    <property type="match status" value="1"/>
</dbReference>